<dbReference type="Pfam" id="PF02371">
    <property type="entry name" value="Transposase_20"/>
    <property type="match status" value="1"/>
</dbReference>
<dbReference type="Pfam" id="PF01548">
    <property type="entry name" value="DEDD_Tnp_IS110"/>
    <property type="match status" value="1"/>
</dbReference>
<dbReference type="InterPro" id="IPR047650">
    <property type="entry name" value="Transpos_IS110"/>
</dbReference>
<feature type="coiled-coil region" evidence="1">
    <location>
        <begin position="180"/>
        <end position="207"/>
    </location>
</feature>
<evidence type="ECO:0000256" key="1">
    <source>
        <dbReference type="SAM" id="Coils"/>
    </source>
</evidence>
<dbReference type="RefSeq" id="WP_341470231.1">
    <property type="nucleotide sequence ID" value="NZ_CP128400.1"/>
</dbReference>
<dbReference type="InterPro" id="IPR003346">
    <property type="entry name" value="Transposase_20"/>
</dbReference>
<dbReference type="GO" id="GO:0003677">
    <property type="term" value="F:DNA binding"/>
    <property type="evidence" value="ECO:0007669"/>
    <property type="project" value="InterPro"/>
</dbReference>
<dbReference type="EMBL" id="CP128400">
    <property type="protein sequence ID" value="WJW68326.1"/>
    <property type="molecule type" value="Genomic_DNA"/>
</dbReference>
<dbReference type="EMBL" id="JACATZ010000003">
    <property type="protein sequence ID" value="NWJ48392.1"/>
    <property type="molecule type" value="Genomic_DNA"/>
</dbReference>
<dbReference type="Proteomes" id="UP000521676">
    <property type="component" value="Unassembled WGS sequence"/>
</dbReference>
<evidence type="ECO:0000313" key="5">
    <source>
        <dbReference type="EMBL" id="NWJ48392.1"/>
    </source>
</evidence>
<dbReference type="PANTHER" id="PTHR33055">
    <property type="entry name" value="TRANSPOSASE FOR INSERTION SEQUENCE ELEMENT IS1111A"/>
    <property type="match status" value="1"/>
</dbReference>
<sequence>MAPAKDPPVLKSRPKYEYYAGLDIAAKTFTAATCYRDAEPTRAVSLSQSPEGYASLTKLLLKADHPLDQILVVMEATGTYWIELATYLQGEGFAVSVINPKQAHDFAGALGLKPKNDRFDAQLLARLSATLQPARWTPPPQIYRELYQRLTHRLSLLEARQQFRNQLHALSVAQPVEGVVTSLENLIATLTERIKQVDKEIKEFLKLDQEWAASVTLLQTITGIGRLTAVWLVVVTLNFTNCSSAEGLTLFTGLAPIERSSGTSVRSRPMIGKGGHSRLRALLYMAAGSAMRFNPVIKAYCERLQKTKGRAYKEVRCAAARKLVHLGFAVVKSGLPFDPAYQPSPQKEAGASPEAKAS</sequence>
<feature type="domain" description="Transposase IS110-like N-terminal" evidence="3">
    <location>
        <begin position="20"/>
        <end position="170"/>
    </location>
</feature>
<organism evidence="5 7">
    <name type="scientific">Candidatus Chlorohelix allophototropha</name>
    <dbReference type="NCBI Taxonomy" id="3003348"/>
    <lineage>
        <taxon>Bacteria</taxon>
        <taxon>Bacillati</taxon>
        <taxon>Chloroflexota</taxon>
        <taxon>Chloroflexia</taxon>
        <taxon>Candidatus Chloroheliales</taxon>
        <taxon>Candidatus Chloroheliaceae</taxon>
        <taxon>Candidatus Chlorohelix</taxon>
    </lineage>
</organism>
<dbReference type="InterPro" id="IPR002525">
    <property type="entry name" value="Transp_IS110-like_N"/>
</dbReference>
<feature type="region of interest" description="Disordered" evidence="2">
    <location>
        <begin position="339"/>
        <end position="358"/>
    </location>
</feature>
<dbReference type="AlphaFoldDB" id="A0A8T7M8W1"/>
<evidence type="ECO:0000259" key="3">
    <source>
        <dbReference type="Pfam" id="PF01548"/>
    </source>
</evidence>
<feature type="domain" description="Transposase IS116/IS110/IS902 C-terminal" evidence="4">
    <location>
        <begin position="216"/>
        <end position="301"/>
    </location>
</feature>
<reference evidence="5 7" key="1">
    <citation type="submission" date="2020-06" db="EMBL/GenBank/DDBJ databases">
        <title>Anoxygenic phototrophic Chloroflexota member uses a Type I reaction center.</title>
        <authorList>
            <person name="Tsuji J.M."/>
            <person name="Shaw N.A."/>
            <person name="Nagashima S."/>
            <person name="Venkiteswaran J."/>
            <person name="Schiff S.L."/>
            <person name="Hanada S."/>
            <person name="Tank M."/>
            <person name="Neufeld J.D."/>
        </authorList>
    </citation>
    <scope>NUCLEOTIDE SEQUENCE [LARGE SCALE GENOMIC DNA]</scope>
    <source>
        <strain evidence="5">L227-S17</strain>
    </source>
</reference>
<gene>
    <name evidence="5" type="ORF">HXX08_21255</name>
    <name evidence="6" type="ORF">OZ401_003935</name>
</gene>
<protein>
    <submittedName>
        <fullName evidence="5">IS110 family transposase</fullName>
    </submittedName>
</protein>
<proteinExistence type="predicted"/>
<keyword evidence="8" id="KW-1185">Reference proteome</keyword>
<reference evidence="6" key="2">
    <citation type="journal article" date="2024" name="Nature">
        <title>Anoxygenic phototroph of the Chloroflexota uses a type I reaction centre.</title>
        <authorList>
            <person name="Tsuji J.M."/>
            <person name="Shaw N.A."/>
            <person name="Nagashima S."/>
            <person name="Venkiteswaran J.J."/>
            <person name="Schiff S.L."/>
            <person name="Watanabe T."/>
            <person name="Fukui M."/>
            <person name="Hanada S."/>
            <person name="Tank M."/>
            <person name="Neufeld J.D."/>
        </authorList>
    </citation>
    <scope>NUCLEOTIDE SEQUENCE</scope>
    <source>
        <strain evidence="6">L227-S17</strain>
    </source>
</reference>
<evidence type="ECO:0000313" key="8">
    <source>
        <dbReference type="Proteomes" id="UP001431572"/>
    </source>
</evidence>
<dbReference type="GO" id="GO:0004803">
    <property type="term" value="F:transposase activity"/>
    <property type="evidence" value="ECO:0007669"/>
    <property type="project" value="InterPro"/>
</dbReference>
<name>A0A8T7M8W1_9CHLR</name>
<accession>A0A8T7M8W1</accession>
<dbReference type="NCBIfam" id="NF033542">
    <property type="entry name" value="transpos_IS110"/>
    <property type="match status" value="1"/>
</dbReference>
<evidence type="ECO:0000256" key="2">
    <source>
        <dbReference type="SAM" id="MobiDB-lite"/>
    </source>
</evidence>
<keyword evidence="1" id="KW-0175">Coiled coil</keyword>
<evidence type="ECO:0000313" key="7">
    <source>
        <dbReference type="Proteomes" id="UP000521676"/>
    </source>
</evidence>
<dbReference type="Proteomes" id="UP001431572">
    <property type="component" value="Chromosome 2"/>
</dbReference>
<evidence type="ECO:0000313" key="6">
    <source>
        <dbReference type="EMBL" id="WJW68326.1"/>
    </source>
</evidence>
<dbReference type="PANTHER" id="PTHR33055:SF3">
    <property type="entry name" value="PUTATIVE TRANSPOSASE FOR IS117-RELATED"/>
    <property type="match status" value="1"/>
</dbReference>
<evidence type="ECO:0000259" key="4">
    <source>
        <dbReference type="Pfam" id="PF02371"/>
    </source>
</evidence>
<dbReference type="GO" id="GO:0006313">
    <property type="term" value="P:DNA transposition"/>
    <property type="evidence" value="ECO:0007669"/>
    <property type="project" value="InterPro"/>
</dbReference>